<dbReference type="InterPro" id="IPR008979">
    <property type="entry name" value="Galactose-bd-like_sf"/>
</dbReference>
<keyword evidence="2" id="KW-0732">Signal</keyword>
<gene>
    <name evidence="4" type="ORF">BSZ37_00510</name>
</gene>
<feature type="domain" description="Sialate O-acetylesterase" evidence="3">
    <location>
        <begin position="422"/>
        <end position="541"/>
    </location>
</feature>
<comment type="caution">
    <text evidence="4">The sequence shown here is derived from an EMBL/GenBank/DDBJ whole genome shotgun (WGS) entry which is preliminary data.</text>
</comment>
<name>A0A271IV89_9BACT</name>
<evidence type="ECO:0000256" key="1">
    <source>
        <dbReference type="ARBA" id="ARBA00022801"/>
    </source>
</evidence>
<dbReference type="InterPro" id="IPR005181">
    <property type="entry name" value="SASA"/>
</dbReference>
<dbReference type="SUPFAM" id="SSF49785">
    <property type="entry name" value="Galactose-binding domain-like"/>
    <property type="match status" value="1"/>
</dbReference>
<dbReference type="Pfam" id="PF03629">
    <property type="entry name" value="SASA"/>
    <property type="match status" value="2"/>
</dbReference>
<proteinExistence type="predicted"/>
<feature type="domain" description="Sialate O-acetylesterase" evidence="3">
    <location>
        <begin position="106"/>
        <end position="213"/>
    </location>
</feature>
<reference evidence="4 5" key="1">
    <citation type="submission" date="2016-11" db="EMBL/GenBank/DDBJ databases">
        <title>Study of marine rhodopsin-containing bacteria.</title>
        <authorList>
            <person name="Yoshizawa S."/>
            <person name="Kumagai Y."/>
            <person name="Kogure K."/>
        </authorList>
    </citation>
    <scope>NUCLEOTIDE SEQUENCE [LARGE SCALE GENOMIC DNA]</scope>
    <source>
        <strain evidence="4 5">SAORIC-28</strain>
    </source>
</reference>
<dbReference type="InterPro" id="IPR039329">
    <property type="entry name" value="SIAE"/>
</dbReference>
<dbReference type="PANTHER" id="PTHR22901:SF0">
    <property type="entry name" value="SIALATE O-ACETYLESTERASE"/>
    <property type="match status" value="1"/>
</dbReference>
<evidence type="ECO:0000313" key="5">
    <source>
        <dbReference type="Proteomes" id="UP000216339"/>
    </source>
</evidence>
<accession>A0A271IV89</accession>
<dbReference type="GO" id="GO:0005975">
    <property type="term" value="P:carbohydrate metabolic process"/>
    <property type="evidence" value="ECO:0007669"/>
    <property type="project" value="TreeGrafter"/>
</dbReference>
<protein>
    <recommendedName>
        <fullName evidence="3">Sialate O-acetylesterase domain-containing protein</fullName>
    </recommendedName>
</protein>
<evidence type="ECO:0000256" key="2">
    <source>
        <dbReference type="SAM" id="SignalP"/>
    </source>
</evidence>
<dbReference type="GO" id="GO:0001681">
    <property type="term" value="F:sialate O-acetylesterase activity"/>
    <property type="evidence" value="ECO:0007669"/>
    <property type="project" value="InterPro"/>
</dbReference>
<organism evidence="4 5">
    <name type="scientific">Rubrivirga marina</name>
    <dbReference type="NCBI Taxonomy" id="1196024"/>
    <lineage>
        <taxon>Bacteria</taxon>
        <taxon>Pseudomonadati</taxon>
        <taxon>Rhodothermota</taxon>
        <taxon>Rhodothermia</taxon>
        <taxon>Rhodothermales</taxon>
        <taxon>Rubricoccaceae</taxon>
        <taxon>Rubrivirga</taxon>
    </lineage>
</organism>
<dbReference type="Gene3D" id="2.60.40.10">
    <property type="entry name" value="Immunoglobulins"/>
    <property type="match status" value="1"/>
</dbReference>
<dbReference type="EMBL" id="MQWD01000001">
    <property type="protein sequence ID" value="PAP75037.1"/>
    <property type="molecule type" value="Genomic_DNA"/>
</dbReference>
<dbReference type="OrthoDB" id="9816001at2"/>
<dbReference type="RefSeq" id="WP_095508665.1">
    <property type="nucleotide sequence ID" value="NZ_MQWD01000001.1"/>
</dbReference>
<dbReference type="SUPFAM" id="SSF52266">
    <property type="entry name" value="SGNH hydrolase"/>
    <property type="match status" value="1"/>
</dbReference>
<evidence type="ECO:0000313" key="4">
    <source>
        <dbReference type="EMBL" id="PAP75037.1"/>
    </source>
</evidence>
<dbReference type="InterPro" id="IPR036514">
    <property type="entry name" value="SGNH_hydro_sf"/>
</dbReference>
<keyword evidence="1" id="KW-0378">Hydrolase</keyword>
<evidence type="ECO:0000259" key="3">
    <source>
        <dbReference type="Pfam" id="PF03629"/>
    </source>
</evidence>
<feature type="signal peptide" evidence="2">
    <location>
        <begin position="1"/>
        <end position="20"/>
    </location>
</feature>
<dbReference type="Proteomes" id="UP000216339">
    <property type="component" value="Unassembled WGS sequence"/>
</dbReference>
<dbReference type="AlphaFoldDB" id="A0A271IV89"/>
<keyword evidence="5" id="KW-1185">Reference proteome</keyword>
<dbReference type="InterPro" id="IPR013783">
    <property type="entry name" value="Ig-like_fold"/>
</dbReference>
<dbReference type="PANTHER" id="PTHR22901">
    <property type="entry name" value="SIALATE O-ACETYLESTERASE"/>
    <property type="match status" value="1"/>
</dbReference>
<dbReference type="Gene3D" id="3.40.50.1110">
    <property type="entry name" value="SGNH hydrolase"/>
    <property type="match status" value="2"/>
</dbReference>
<sequence length="656" mass="69475">MRLSLLSVAAFALGALPAGAQEAPLHLGDLFHHHAVVQRDAPVPVWGTATPGETVAVELAGETAEAATDAEGHWSVRLEALPAGGPHTLTARAGGATATAEDVLVGDVFLCTGQSNMQFTVGRSTFGPFVARGMGDEQVRMLTVPNVSSPEPLEAFADTVAWEVATPETVPGWSAACAFFARDLRAGPLADVPVGLITSAWGGSAIRAWTPASALEQLGGYEADVEALRLYTTDERRAQQAFGATWEDWWRDRTGVAAGAGPWQPATGADWDAAPAGLGDWTQWDGLAGYTGMIWFRTTVTLTAEQAAQGADLALGAIDEVDQTWLNGQVVANTFGYGTERTYTIPAELLQEGENVVVVNVLNTYAAGGMTGDHTLRALHLDDGTRIPLTDWQYRVARERTGPPPRAPWESVGGLATIHNAMVAPLRNIGLRGVLWYQGESDTERGDVYEGLLRALIGGWRAQFTSPTGDPIPALIVQLPNYGPWPTAPGPSGWAEVREAQRLATVGDPFAATVVTIDVGDPRDLHPTHKQPVGARLARAARHVIYGEDVAPSGPVPVRAERRGDAVVVSFDDVEDGLVAYGGLGPIGFELCGADAESCRYVEARAEGSEVRIPLDGEPAARVRYAWADSPIVTLFDGADLPVVPFELSVQPAGTD</sequence>
<feature type="chain" id="PRO_5012854527" description="Sialate O-acetylesterase domain-containing protein" evidence="2">
    <location>
        <begin position="21"/>
        <end position="656"/>
    </location>
</feature>